<feature type="chain" id="PRO_5002218140" evidence="2">
    <location>
        <begin position="25"/>
        <end position="166"/>
    </location>
</feature>
<protein>
    <submittedName>
        <fullName evidence="4">Small secreted domain protein</fullName>
    </submittedName>
</protein>
<evidence type="ECO:0000259" key="3">
    <source>
        <dbReference type="PROSITE" id="PS51884"/>
    </source>
</evidence>
<sequence length="166" mass="16930">MTKTTNIFAAAVAALSLSAGASYAQDQEGLVNVLVDGNNVQVPIDVAANVCDVSVDVLTSLVGTEDTACEVDSETAAANDFPGYEESPGNGNGQQNGLVNVAVEGNNVQVPIGVAANVCDVDVSVIQEARGTDESVCDIDQETAAANNFPTLRDAQPADTTIDDQG</sequence>
<keyword evidence="2" id="KW-0732">Signal</keyword>
<gene>
    <name evidence="4" type="ORF">Wenmar_03565</name>
</gene>
<keyword evidence="5" id="KW-1185">Reference proteome</keyword>
<dbReference type="STRING" id="1123501.Wenmar_03565"/>
<dbReference type="Proteomes" id="UP000035100">
    <property type="component" value="Unassembled WGS sequence"/>
</dbReference>
<organism evidence="4 5">
    <name type="scientific">Wenxinia marina DSM 24838</name>
    <dbReference type="NCBI Taxonomy" id="1123501"/>
    <lineage>
        <taxon>Bacteria</taxon>
        <taxon>Pseudomonadati</taxon>
        <taxon>Pseudomonadota</taxon>
        <taxon>Alphaproteobacteria</taxon>
        <taxon>Rhodobacterales</taxon>
        <taxon>Roseobacteraceae</taxon>
        <taxon>Wenxinia</taxon>
    </lineage>
</organism>
<accession>A0A0D0P8C7</accession>
<dbReference type="RefSeq" id="WP_157236466.1">
    <property type="nucleotide sequence ID" value="NZ_KB902281.1"/>
</dbReference>
<feature type="signal peptide" evidence="2">
    <location>
        <begin position="1"/>
        <end position="24"/>
    </location>
</feature>
<dbReference type="PROSITE" id="PS51884">
    <property type="entry name" value="CHAPLIN"/>
    <property type="match status" value="1"/>
</dbReference>
<dbReference type="PATRIC" id="fig|1123501.6.peg.3693"/>
<evidence type="ECO:0000313" key="5">
    <source>
        <dbReference type="Proteomes" id="UP000035100"/>
    </source>
</evidence>
<dbReference type="eggNOG" id="ENOG5033YP6">
    <property type="taxonomic scope" value="Bacteria"/>
</dbReference>
<evidence type="ECO:0000313" key="4">
    <source>
        <dbReference type="EMBL" id="KIQ67836.1"/>
    </source>
</evidence>
<comment type="caution">
    <text evidence="4">The sequence shown here is derived from an EMBL/GenBank/DDBJ whole genome shotgun (WGS) entry which is preliminary data.</text>
</comment>
<keyword evidence="1" id="KW-0034">Amyloid</keyword>
<feature type="domain" description="Chaplin" evidence="3">
    <location>
        <begin position="31"/>
        <end position="71"/>
    </location>
</feature>
<dbReference type="EMBL" id="AONG01000019">
    <property type="protein sequence ID" value="KIQ67836.1"/>
    <property type="molecule type" value="Genomic_DNA"/>
</dbReference>
<reference evidence="4 5" key="1">
    <citation type="submission" date="2013-01" db="EMBL/GenBank/DDBJ databases">
        <authorList>
            <person name="Fiebig A."/>
            <person name="Goeker M."/>
            <person name="Klenk H.-P.P."/>
        </authorList>
    </citation>
    <scope>NUCLEOTIDE SEQUENCE [LARGE SCALE GENOMIC DNA]</scope>
    <source>
        <strain evidence="4 5">DSM 24838</strain>
    </source>
</reference>
<evidence type="ECO:0000256" key="2">
    <source>
        <dbReference type="SAM" id="SignalP"/>
    </source>
</evidence>
<evidence type="ECO:0000256" key="1">
    <source>
        <dbReference type="ARBA" id="ARBA00023087"/>
    </source>
</evidence>
<dbReference type="Pfam" id="PF03777">
    <property type="entry name" value="ChpA-C"/>
    <property type="match status" value="1"/>
</dbReference>
<dbReference type="AlphaFoldDB" id="A0A0D0P8C7"/>
<name>A0A0D0P8C7_9RHOB</name>
<proteinExistence type="predicted"/>
<dbReference type="InterPro" id="IPR005528">
    <property type="entry name" value="ChpA-H"/>
</dbReference>